<evidence type="ECO:0000256" key="1">
    <source>
        <dbReference type="ARBA" id="ARBA00022723"/>
    </source>
</evidence>
<gene>
    <name evidence="7" type="ORF">X797_009222</name>
</gene>
<evidence type="ECO:0000256" key="2">
    <source>
        <dbReference type="ARBA" id="ARBA00022737"/>
    </source>
</evidence>
<evidence type="ECO:0000313" key="8">
    <source>
        <dbReference type="Proteomes" id="UP000030151"/>
    </source>
</evidence>
<name>A0A0A1UPV1_9HYPO</name>
<reference evidence="7 8" key="1">
    <citation type="submission" date="2014-02" db="EMBL/GenBank/DDBJ databases">
        <title>The genome sequence of the entomopathogenic fungus Metarhizium robertsii ARSEF 2575.</title>
        <authorList>
            <person name="Giuliano Garisto Donzelli B."/>
            <person name="Roe B.A."/>
            <person name="Macmil S.L."/>
            <person name="Krasnoff S.B."/>
            <person name="Gibson D.M."/>
        </authorList>
    </citation>
    <scope>NUCLEOTIDE SEQUENCE [LARGE SCALE GENOMIC DNA]</scope>
    <source>
        <strain evidence="7 8">ARSEF 2575</strain>
    </source>
</reference>
<sequence>MKKFQYNVNNITKPRALSVHWGPRYECDTCTSEFRSVHAVQQHMNALSHWAPRFPCDTCSSKFATESAAEAHMQAQGHYQNYCKSCDRRFQNANNLQMTGFTSASGLSHHLETGSCNNAPSLNRETILALIRQRDPHGVITNKQIGWHPEETTTYEANHLAYNGDAWECYICHSQFSSLHGLNMHLNSPTHKEKVYHCPNHRGGCPKQFVSLAGLFNHLESETCSFMRFDKVQQHVGRILDGRRLIAF</sequence>
<comment type="caution">
    <text evidence="7">The sequence shown here is derived from an EMBL/GenBank/DDBJ whole genome shotgun (WGS) entry which is preliminary data.</text>
</comment>
<dbReference type="Proteomes" id="UP000030151">
    <property type="component" value="Unassembled WGS sequence"/>
</dbReference>
<evidence type="ECO:0000259" key="6">
    <source>
        <dbReference type="PROSITE" id="PS50157"/>
    </source>
</evidence>
<proteinExistence type="predicted"/>
<dbReference type="GO" id="GO:0000981">
    <property type="term" value="F:DNA-binding transcription factor activity, RNA polymerase II-specific"/>
    <property type="evidence" value="ECO:0007669"/>
    <property type="project" value="TreeGrafter"/>
</dbReference>
<dbReference type="Pfam" id="PF12874">
    <property type="entry name" value="zf-met"/>
    <property type="match status" value="1"/>
</dbReference>
<evidence type="ECO:0000256" key="4">
    <source>
        <dbReference type="ARBA" id="ARBA00022833"/>
    </source>
</evidence>
<keyword evidence="1" id="KW-0479">Metal-binding</keyword>
<dbReference type="Gene3D" id="3.30.160.60">
    <property type="entry name" value="Classic Zinc Finger"/>
    <property type="match status" value="2"/>
</dbReference>
<dbReference type="InterPro" id="IPR036236">
    <property type="entry name" value="Znf_C2H2_sf"/>
</dbReference>
<evidence type="ECO:0000256" key="5">
    <source>
        <dbReference type="PROSITE-ProRule" id="PRU00042"/>
    </source>
</evidence>
<keyword evidence="2" id="KW-0677">Repeat</keyword>
<dbReference type="SUPFAM" id="SSF57667">
    <property type="entry name" value="beta-beta-alpha zinc fingers"/>
    <property type="match status" value="1"/>
</dbReference>
<dbReference type="InterPro" id="IPR003604">
    <property type="entry name" value="Matrin/U1-like-C_Znf_C2H2"/>
</dbReference>
<feature type="domain" description="C2H2-type" evidence="6">
    <location>
        <begin position="25"/>
        <end position="54"/>
    </location>
</feature>
<keyword evidence="3 5" id="KW-0863">Zinc-finger</keyword>
<dbReference type="OrthoDB" id="6077919at2759"/>
<dbReference type="PROSITE" id="PS50157">
    <property type="entry name" value="ZINC_FINGER_C2H2_2"/>
    <property type="match status" value="1"/>
</dbReference>
<organism evidence="7 8">
    <name type="scientific">Metarhizium robertsii</name>
    <dbReference type="NCBI Taxonomy" id="568076"/>
    <lineage>
        <taxon>Eukaryota</taxon>
        <taxon>Fungi</taxon>
        <taxon>Dikarya</taxon>
        <taxon>Ascomycota</taxon>
        <taxon>Pezizomycotina</taxon>
        <taxon>Sordariomycetes</taxon>
        <taxon>Hypocreomycetidae</taxon>
        <taxon>Hypocreales</taxon>
        <taxon>Clavicipitaceae</taxon>
        <taxon>Metarhizium</taxon>
    </lineage>
</organism>
<dbReference type="SMART" id="SM00451">
    <property type="entry name" value="ZnF_U1"/>
    <property type="match status" value="2"/>
</dbReference>
<dbReference type="HOGENOM" id="CLU_075838_0_0_1"/>
<dbReference type="AlphaFoldDB" id="A0A0A1UPV1"/>
<dbReference type="GO" id="GO:0005634">
    <property type="term" value="C:nucleus"/>
    <property type="evidence" value="ECO:0007669"/>
    <property type="project" value="TreeGrafter"/>
</dbReference>
<dbReference type="InterPro" id="IPR013087">
    <property type="entry name" value="Znf_C2H2_type"/>
</dbReference>
<dbReference type="PANTHER" id="PTHR24409">
    <property type="entry name" value="ZINC FINGER PROTEIN 142"/>
    <property type="match status" value="1"/>
</dbReference>
<protein>
    <recommendedName>
        <fullName evidence="6">C2H2-type domain-containing protein</fullName>
    </recommendedName>
</protein>
<dbReference type="GO" id="GO:0000977">
    <property type="term" value="F:RNA polymerase II transcription regulatory region sequence-specific DNA binding"/>
    <property type="evidence" value="ECO:0007669"/>
    <property type="project" value="TreeGrafter"/>
</dbReference>
<dbReference type="SMART" id="SM00355">
    <property type="entry name" value="ZnF_C2H2"/>
    <property type="match status" value="3"/>
</dbReference>
<dbReference type="GO" id="GO:0008270">
    <property type="term" value="F:zinc ion binding"/>
    <property type="evidence" value="ECO:0007669"/>
    <property type="project" value="UniProtKB-KW"/>
</dbReference>
<evidence type="ECO:0000256" key="3">
    <source>
        <dbReference type="ARBA" id="ARBA00022771"/>
    </source>
</evidence>
<accession>A0A0A1UPV1</accession>
<dbReference type="PROSITE" id="PS00028">
    <property type="entry name" value="ZINC_FINGER_C2H2_1"/>
    <property type="match status" value="3"/>
</dbReference>
<dbReference type="EMBL" id="JELW01000034">
    <property type="protein sequence ID" value="EXU97666.1"/>
    <property type="molecule type" value="Genomic_DNA"/>
</dbReference>
<dbReference type="PANTHER" id="PTHR24409:SF356">
    <property type="entry name" value="C2H2 FINGER DOMAIN TRANSCRIPTION FACTOR (EUROFUNG)"/>
    <property type="match status" value="1"/>
</dbReference>
<keyword evidence="4" id="KW-0862">Zinc</keyword>
<evidence type="ECO:0000313" key="7">
    <source>
        <dbReference type="EMBL" id="EXU97666.1"/>
    </source>
</evidence>